<feature type="non-terminal residue" evidence="2">
    <location>
        <position position="83"/>
    </location>
</feature>
<dbReference type="AlphaFoldDB" id="A0A419N1X7"/>
<name>A0A419N1X7_9GAMM</name>
<dbReference type="GO" id="GO:0005524">
    <property type="term" value="F:ATP binding"/>
    <property type="evidence" value="ECO:0007669"/>
    <property type="project" value="InterPro"/>
</dbReference>
<reference evidence="2 3" key="1">
    <citation type="submission" date="2018-09" db="EMBL/GenBank/DDBJ databases">
        <authorList>
            <person name="Le Fleche-Mateos A."/>
        </authorList>
    </citation>
    <scope>NUCLEOTIDE SEQUENCE [LARGE SCALE GENOMIC DNA]</scope>
    <source>
        <strain evidence="2 3">DSM 27399</strain>
    </source>
</reference>
<dbReference type="Pfam" id="PF03412">
    <property type="entry name" value="Peptidase_C39"/>
    <property type="match status" value="1"/>
</dbReference>
<dbReference type="GO" id="GO:0008233">
    <property type="term" value="F:peptidase activity"/>
    <property type="evidence" value="ECO:0007669"/>
    <property type="project" value="InterPro"/>
</dbReference>
<dbReference type="Gene3D" id="3.90.70.10">
    <property type="entry name" value="Cysteine proteinases"/>
    <property type="match status" value="1"/>
</dbReference>
<protein>
    <submittedName>
        <fullName evidence="2">Colicin V synthesis protein</fullName>
    </submittedName>
</protein>
<evidence type="ECO:0000313" key="2">
    <source>
        <dbReference type="EMBL" id="RJT30081.1"/>
    </source>
</evidence>
<dbReference type="GO" id="GO:0006508">
    <property type="term" value="P:proteolysis"/>
    <property type="evidence" value="ECO:0007669"/>
    <property type="project" value="InterPro"/>
</dbReference>
<dbReference type="EMBL" id="RAHH01000078">
    <property type="protein sequence ID" value="RJT30081.1"/>
    <property type="molecule type" value="Genomic_DNA"/>
</dbReference>
<dbReference type="InterPro" id="IPR005074">
    <property type="entry name" value="Peptidase_C39"/>
</dbReference>
<sequence>MSKRSVKELFNQLDIRLRQRVPLVHQTESSECGLACLAMICGRYGKNIDLIALRQEFNLSVRGTTLAGLIGIAEQLGFSSRPL</sequence>
<keyword evidence="3" id="KW-1185">Reference proteome</keyword>
<proteinExistence type="predicted"/>
<gene>
    <name evidence="2" type="ORF">D6C13_25235</name>
</gene>
<dbReference type="GO" id="GO:0016020">
    <property type="term" value="C:membrane"/>
    <property type="evidence" value="ECO:0007669"/>
    <property type="project" value="InterPro"/>
</dbReference>
<evidence type="ECO:0000313" key="3">
    <source>
        <dbReference type="Proteomes" id="UP000284908"/>
    </source>
</evidence>
<evidence type="ECO:0000259" key="1">
    <source>
        <dbReference type="Pfam" id="PF03412"/>
    </source>
</evidence>
<comment type="caution">
    <text evidence="2">The sequence shown here is derived from an EMBL/GenBank/DDBJ whole genome shotgun (WGS) entry which is preliminary data.</text>
</comment>
<organism evidence="2 3">
    <name type="scientific">Rahnella woolbedingensis</name>
    <dbReference type="NCBI Taxonomy" id="1510574"/>
    <lineage>
        <taxon>Bacteria</taxon>
        <taxon>Pseudomonadati</taxon>
        <taxon>Pseudomonadota</taxon>
        <taxon>Gammaproteobacteria</taxon>
        <taxon>Enterobacterales</taxon>
        <taxon>Yersiniaceae</taxon>
        <taxon>Rahnella</taxon>
    </lineage>
</organism>
<feature type="domain" description="Peptidase C39" evidence="1">
    <location>
        <begin position="21"/>
        <end position="81"/>
    </location>
</feature>
<dbReference type="Proteomes" id="UP000284908">
    <property type="component" value="Unassembled WGS sequence"/>
</dbReference>
<dbReference type="RefSeq" id="WP_244212814.1">
    <property type="nucleotide sequence ID" value="NZ_RAHH01000078.1"/>
</dbReference>
<accession>A0A419N1X7</accession>